<sequence length="55" mass="6195">MDVTSELMMKLLMTPHYTALKAPRFIGLWEAEVLPSLAAPSNDSKYRLEMLGKKA</sequence>
<evidence type="ECO:0000313" key="2">
    <source>
        <dbReference type="Proteomes" id="UP000499080"/>
    </source>
</evidence>
<organism evidence="1 2">
    <name type="scientific">Araneus ventricosus</name>
    <name type="common">Orbweaver spider</name>
    <name type="synonym">Epeira ventricosa</name>
    <dbReference type="NCBI Taxonomy" id="182803"/>
    <lineage>
        <taxon>Eukaryota</taxon>
        <taxon>Metazoa</taxon>
        <taxon>Ecdysozoa</taxon>
        <taxon>Arthropoda</taxon>
        <taxon>Chelicerata</taxon>
        <taxon>Arachnida</taxon>
        <taxon>Araneae</taxon>
        <taxon>Araneomorphae</taxon>
        <taxon>Entelegynae</taxon>
        <taxon>Araneoidea</taxon>
        <taxon>Araneidae</taxon>
        <taxon>Araneus</taxon>
    </lineage>
</organism>
<comment type="caution">
    <text evidence="1">The sequence shown here is derived from an EMBL/GenBank/DDBJ whole genome shotgun (WGS) entry which is preliminary data.</text>
</comment>
<feature type="non-terminal residue" evidence="1">
    <location>
        <position position="55"/>
    </location>
</feature>
<accession>A0A4Y2FP88</accession>
<dbReference type="EMBL" id="BGPR01001013">
    <property type="protein sequence ID" value="GBM42993.1"/>
    <property type="molecule type" value="Genomic_DNA"/>
</dbReference>
<evidence type="ECO:0000313" key="1">
    <source>
        <dbReference type="EMBL" id="GBM42993.1"/>
    </source>
</evidence>
<proteinExistence type="predicted"/>
<gene>
    <name evidence="1" type="ORF">AVEN_88597_1</name>
</gene>
<dbReference type="Proteomes" id="UP000499080">
    <property type="component" value="Unassembled WGS sequence"/>
</dbReference>
<dbReference type="AlphaFoldDB" id="A0A4Y2FP88"/>
<name>A0A4Y2FP88_ARAVE</name>
<keyword evidence="2" id="KW-1185">Reference proteome</keyword>
<protein>
    <submittedName>
        <fullName evidence="1">Uncharacterized protein</fullName>
    </submittedName>
</protein>
<reference evidence="1 2" key="1">
    <citation type="journal article" date="2019" name="Sci. Rep.">
        <title>Orb-weaving spider Araneus ventricosus genome elucidates the spidroin gene catalogue.</title>
        <authorList>
            <person name="Kono N."/>
            <person name="Nakamura H."/>
            <person name="Ohtoshi R."/>
            <person name="Moran D.A.P."/>
            <person name="Shinohara A."/>
            <person name="Yoshida Y."/>
            <person name="Fujiwara M."/>
            <person name="Mori M."/>
            <person name="Tomita M."/>
            <person name="Arakawa K."/>
        </authorList>
    </citation>
    <scope>NUCLEOTIDE SEQUENCE [LARGE SCALE GENOMIC DNA]</scope>
</reference>